<organism evidence="2 4">
    <name type="scientific">Lingula anatina</name>
    <name type="common">Brachiopod</name>
    <name type="synonym">Lingula unguis</name>
    <dbReference type="NCBI Taxonomy" id="7574"/>
    <lineage>
        <taxon>Eukaryota</taxon>
        <taxon>Metazoa</taxon>
        <taxon>Spiralia</taxon>
        <taxon>Lophotrochozoa</taxon>
        <taxon>Brachiopoda</taxon>
        <taxon>Linguliformea</taxon>
        <taxon>Lingulata</taxon>
        <taxon>Lingulida</taxon>
        <taxon>Linguloidea</taxon>
        <taxon>Lingulidae</taxon>
        <taxon>Lingula</taxon>
    </lineage>
</organism>
<protein>
    <submittedName>
        <fullName evidence="3 4">Coiled-coil domain-containing protein 87 isoform X1</fullName>
    </submittedName>
</protein>
<dbReference type="RefSeq" id="XP_013389900.1">
    <property type="nucleotide sequence ID" value="XM_013534446.1"/>
</dbReference>
<evidence type="ECO:0000313" key="3">
    <source>
        <dbReference type="RefSeq" id="XP_013389898.1"/>
    </source>
</evidence>
<feature type="compositionally biased region" description="Polar residues" evidence="1">
    <location>
        <begin position="839"/>
        <end position="855"/>
    </location>
</feature>
<dbReference type="KEGG" id="lak:106158452"/>
<feature type="region of interest" description="Disordered" evidence="1">
    <location>
        <begin position="782"/>
        <end position="871"/>
    </location>
</feature>
<evidence type="ECO:0000256" key="1">
    <source>
        <dbReference type="SAM" id="MobiDB-lite"/>
    </source>
</evidence>
<dbReference type="RefSeq" id="XP_013389898.1">
    <property type="nucleotide sequence ID" value="XM_013534444.1"/>
</dbReference>
<dbReference type="InterPro" id="IPR037383">
    <property type="entry name" value="CCDC87"/>
</dbReference>
<evidence type="ECO:0000313" key="4">
    <source>
        <dbReference type="RefSeq" id="XP_013389899.1"/>
    </source>
</evidence>
<feature type="region of interest" description="Disordered" evidence="1">
    <location>
        <begin position="1"/>
        <end position="39"/>
    </location>
</feature>
<gene>
    <name evidence="3 4 5" type="primary">LOC106158452</name>
</gene>
<feature type="region of interest" description="Disordered" evidence="1">
    <location>
        <begin position="463"/>
        <end position="483"/>
    </location>
</feature>
<dbReference type="AlphaFoldDB" id="A0A1S3HXV1"/>
<dbReference type="Gene3D" id="1.20.58.1520">
    <property type="match status" value="1"/>
</dbReference>
<dbReference type="PANTHER" id="PTHR16078:SF1">
    <property type="entry name" value="COILED-COIL DOMAIN-CONTAINING PROTEIN 87"/>
    <property type="match status" value="1"/>
</dbReference>
<feature type="compositionally biased region" description="Basic and acidic residues" evidence="1">
    <location>
        <begin position="824"/>
        <end position="836"/>
    </location>
</feature>
<dbReference type="RefSeq" id="XP_013389899.1">
    <property type="nucleotide sequence ID" value="XM_013534445.1"/>
</dbReference>
<sequence>MANLKTPRSAGMKFQFTKQKKPFASEKREDDTYPMTNFPVTQEEIKDRYEGVMGPLSIFAPYPHEDEPPPETIQMERPVTPIDEEIKAPPSDFNVLRKYIRRRVAAKPEVQHLTIEEQQSLAGVLVGEVNGIWRDIRRQVDDPFLTPEQNKELQRRITVHIVTVCEKLFKHFLEKAQILNKRGVFSGPANMSRLKAQLALDADKYLNILTIRRYIVGDLRRQAEDIEDESEEYIYPSKKESMVEEAVPEISFKGLLPPGMIESSRPKSKIQKHRFTTVGEDLEEIQSRMPILDTSKLFSILADIPERSMATPVSDDMTRSAKKTTAVQKENPDAASIQKVLLKRSHSLQRLPGMGETLLEELGINLDETRSTVTDKAEAALEMRSISGKSIISEKKETTRPCTRQFLRNDLEKLVQRQTAQEPEDADALPPLLQALLRPAKHDGKKAILDRQLKQLEEKQQIEKEKDNVPLQEPTHPQPATVSSKLPNKMVVRTSDVRVSERVCMTSITLQKHNPVYNDLTDEIDQATVKNLDKNLFLGEEIKEVYREIMKTVPSTHLDVEQDELVVPSADSVNLSSVLASSTLSKKKNERIINSELRSRQEPPWGELDVREWAKTQRPTTPPTDTKGNTYFDPTVPSKANLAGPPRPGAHLFEGLGMDLGGLGDDSYRAPVQDMPAAVMERMSRSYASWLQWWKSTINTDDYMKYLSTQESDYMGVICHFYNSDDEGDEDETARLKSKEAKEAAKRAREEKIKEMRVQKTEFQPGMWNVNTIMLGGLGRDPELEEEEKEKEKPAEETVEKPKKSISLISKKSKEVSQDSLDQPPRDKSRLSDRGASRLATQSRGGETVKSSVTGMKTPASGVPPSTVGTPQDRLERVWSALKMPDNKKLDMAIKYSSEEYIGLLEESIEAWEKSTDLILLREGFIAKLEKFERLASDPNRFFEKGYRGSSVARLGEAKQRSYLYKKIEELDSLVKKAVLNVRDKYQDVITYAGRPYLEKLKWDRIEMLYWLQEERRQQALEQEQMYRDAVGLRMTQLEPILPQQT</sequence>
<dbReference type="PANTHER" id="PTHR16078">
    <property type="entry name" value="COILED-COIL DOMAIN-CONTAINING PROTEIN 87"/>
    <property type="match status" value="1"/>
</dbReference>
<dbReference type="Proteomes" id="UP000085678">
    <property type="component" value="Unplaced"/>
</dbReference>
<dbReference type="OrthoDB" id="67750at2759"/>
<proteinExistence type="predicted"/>
<evidence type="ECO:0000313" key="5">
    <source>
        <dbReference type="RefSeq" id="XP_013389900.1"/>
    </source>
</evidence>
<reference evidence="3 4" key="1">
    <citation type="submission" date="2025-04" db="UniProtKB">
        <authorList>
            <consortium name="RefSeq"/>
        </authorList>
    </citation>
    <scope>IDENTIFICATION</scope>
    <source>
        <tissue evidence="3 4">Gonads</tissue>
    </source>
</reference>
<name>A0A1S3HXV1_LINAN</name>
<evidence type="ECO:0000313" key="2">
    <source>
        <dbReference type="Proteomes" id="UP000085678"/>
    </source>
</evidence>
<dbReference type="GeneID" id="106158452"/>
<feature type="compositionally biased region" description="Basic and acidic residues" evidence="1">
    <location>
        <begin position="790"/>
        <end position="803"/>
    </location>
</feature>
<keyword evidence="2" id="KW-1185">Reference proteome</keyword>
<accession>A0A1S3HXV1</accession>